<comment type="similarity">
    <text evidence="1">Belongs to the lunapark family.</text>
</comment>
<feature type="compositionally biased region" description="Acidic residues" evidence="2">
    <location>
        <begin position="312"/>
        <end position="345"/>
    </location>
</feature>
<feature type="region of interest" description="Disordered" evidence="2">
    <location>
        <begin position="134"/>
        <end position="190"/>
    </location>
</feature>
<keyword evidence="1" id="KW-0862">Zinc</keyword>
<keyword evidence="1" id="KW-0256">Endoplasmic reticulum</keyword>
<dbReference type="GO" id="GO:1903373">
    <property type="term" value="P:positive regulation of endoplasmic reticulum tubular network organization"/>
    <property type="evidence" value="ECO:0007669"/>
    <property type="project" value="UniProtKB-UniRule"/>
</dbReference>
<keyword evidence="5" id="KW-1185">Reference proteome</keyword>
<dbReference type="InterPro" id="IPR040115">
    <property type="entry name" value="Lnp"/>
</dbReference>
<dbReference type="GO" id="GO:0071788">
    <property type="term" value="P:endoplasmic reticulum tubular network maintenance"/>
    <property type="evidence" value="ECO:0007669"/>
    <property type="project" value="UniProtKB-UniRule"/>
</dbReference>
<evidence type="ECO:0000256" key="2">
    <source>
        <dbReference type="SAM" id="MobiDB-lite"/>
    </source>
</evidence>
<name>A0A1Y2C223_9FUNG</name>
<feature type="compositionally biased region" description="Basic and acidic residues" evidence="2">
    <location>
        <begin position="360"/>
        <end position="371"/>
    </location>
</feature>
<keyword evidence="1" id="KW-0472">Membrane</keyword>
<dbReference type="OrthoDB" id="1725934at2759"/>
<dbReference type="Pfam" id="PF10058">
    <property type="entry name" value="Zn_ribbon_10"/>
    <property type="match status" value="1"/>
</dbReference>
<protein>
    <recommendedName>
        <fullName evidence="1">Endoplasmic reticulum junction formation protein lunapark</fullName>
    </recommendedName>
</protein>
<evidence type="ECO:0000259" key="3">
    <source>
        <dbReference type="Pfam" id="PF10058"/>
    </source>
</evidence>
<organism evidence="4 5">
    <name type="scientific">Rhizoclosmatium globosum</name>
    <dbReference type="NCBI Taxonomy" id="329046"/>
    <lineage>
        <taxon>Eukaryota</taxon>
        <taxon>Fungi</taxon>
        <taxon>Fungi incertae sedis</taxon>
        <taxon>Chytridiomycota</taxon>
        <taxon>Chytridiomycota incertae sedis</taxon>
        <taxon>Chytridiomycetes</taxon>
        <taxon>Chytridiales</taxon>
        <taxon>Chytriomycetaceae</taxon>
        <taxon>Rhizoclosmatium</taxon>
    </lineage>
</organism>
<feature type="transmembrane region" description="Helical" evidence="1">
    <location>
        <begin position="43"/>
        <end position="61"/>
    </location>
</feature>
<dbReference type="Proteomes" id="UP000193642">
    <property type="component" value="Unassembled WGS sequence"/>
</dbReference>
<gene>
    <name evidence="4" type="ORF">BCR33DRAFT_767813</name>
</gene>
<dbReference type="STRING" id="329046.A0A1Y2C223"/>
<dbReference type="EMBL" id="MCGO01000033">
    <property type="protein sequence ID" value="ORY41080.1"/>
    <property type="molecule type" value="Genomic_DNA"/>
</dbReference>
<feature type="domain" description="Lunapark zinc ribbon" evidence="3">
    <location>
        <begin position="206"/>
        <end position="258"/>
    </location>
</feature>
<comment type="caution">
    <text evidence="4">The sequence shown here is derived from an EMBL/GenBank/DDBJ whole genome shotgun (WGS) entry which is preliminary data.</text>
</comment>
<comment type="function">
    <text evidence="1">Plays a role in determining ER morphology.</text>
</comment>
<keyword evidence="1" id="KW-0812">Transmembrane</keyword>
<feature type="compositionally biased region" description="Low complexity" evidence="2">
    <location>
        <begin position="274"/>
        <end position="286"/>
    </location>
</feature>
<dbReference type="GO" id="GO:0008270">
    <property type="term" value="F:zinc ion binding"/>
    <property type="evidence" value="ECO:0007669"/>
    <property type="project" value="UniProtKB-KW"/>
</dbReference>
<feature type="compositionally biased region" description="Polar residues" evidence="2">
    <location>
        <begin position="155"/>
        <end position="185"/>
    </location>
</feature>
<dbReference type="InterPro" id="IPR019273">
    <property type="entry name" value="Lunapark_Znf"/>
</dbReference>
<keyword evidence="1" id="KW-1133">Transmembrane helix</keyword>
<comment type="domain">
    <text evidence="1">The C4-type zinc finger motif is necessary both for its ER three-way tubular junction localization and formation.</text>
</comment>
<accession>A0A1Y2C223</accession>
<evidence type="ECO:0000313" key="5">
    <source>
        <dbReference type="Proteomes" id="UP000193642"/>
    </source>
</evidence>
<comment type="subcellular location">
    <subcellularLocation>
        <location evidence="1">Endoplasmic reticulum membrane</location>
        <topology evidence="1">Multi-pass membrane protein</topology>
    </subcellularLocation>
</comment>
<dbReference type="GO" id="GO:0098826">
    <property type="term" value="C:endoplasmic reticulum tubular network membrane"/>
    <property type="evidence" value="ECO:0007669"/>
    <property type="project" value="UniProtKB-UniRule"/>
</dbReference>
<feature type="transmembrane region" description="Helical" evidence="1">
    <location>
        <begin position="73"/>
        <end position="97"/>
    </location>
</feature>
<sequence>MFEWLRGEPDYAAVLQGIEDDIKKTEEAMLQYESLSIEWQAAILKYFGALYAVYLAAYFTVLSPANDPAGVWLIKVAVLTLVPVVIYYSRVLVDVWYKAKLRTSGRKLDTLRTTQKLKVEELKKKTGYYTTKNLLDKFDTPPKQLRPSLPKQVKTPATQTQNTMQTPLRPNGSETPFQTPNQQGPPGSIPAIQVQSAAPASAQSRWFDRVMDAVVGDVEGPQNKYALICQACFTHNGLVPPDQYELSKFKCMSCGALNEPHQYRDKSRGRSVDSAFSGASPSFGRSSGFGAGGMLGDHQDSRVGSPLPPGDVENDVQLEREDGEQVENVADEVGGEEDAPVEAEVEPFQIQGGVNGEEVGTEKENVPDEGRKLRKRK</sequence>
<feature type="compositionally biased region" description="Basic and acidic residues" evidence="2">
    <location>
        <begin position="261"/>
        <end position="271"/>
    </location>
</feature>
<evidence type="ECO:0000313" key="4">
    <source>
        <dbReference type="EMBL" id="ORY41080.1"/>
    </source>
</evidence>
<evidence type="ECO:0000256" key="1">
    <source>
        <dbReference type="RuleBase" id="RU367073"/>
    </source>
</evidence>
<reference evidence="4 5" key="1">
    <citation type="submission" date="2016-07" db="EMBL/GenBank/DDBJ databases">
        <title>Pervasive Adenine N6-methylation of Active Genes in Fungi.</title>
        <authorList>
            <consortium name="DOE Joint Genome Institute"/>
            <person name="Mondo S.J."/>
            <person name="Dannebaum R.O."/>
            <person name="Kuo R.C."/>
            <person name="Labutti K."/>
            <person name="Haridas S."/>
            <person name="Kuo A."/>
            <person name="Salamov A."/>
            <person name="Ahrendt S.R."/>
            <person name="Lipzen A."/>
            <person name="Sullivan W."/>
            <person name="Andreopoulos W.B."/>
            <person name="Clum A."/>
            <person name="Lindquist E."/>
            <person name="Daum C."/>
            <person name="Ramamoorthy G.K."/>
            <person name="Gryganskyi A."/>
            <person name="Culley D."/>
            <person name="Magnuson J.K."/>
            <person name="James T.Y."/>
            <person name="O'Malley M.A."/>
            <person name="Stajich J.E."/>
            <person name="Spatafora J.W."/>
            <person name="Visel A."/>
            <person name="Grigoriev I.V."/>
        </authorList>
    </citation>
    <scope>NUCLEOTIDE SEQUENCE [LARGE SCALE GENOMIC DNA]</scope>
    <source>
        <strain evidence="4 5">JEL800</strain>
    </source>
</reference>
<proteinExistence type="inferred from homology"/>
<feature type="region of interest" description="Disordered" evidence="2">
    <location>
        <begin position="261"/>
        <end position="377"/>
    </location>
</feature>
<keyword evidence="1" id="KW-0479">Metal-binding</keyword>
<dbReference type="PANTHER" id="PTHR22166:SF12">
    <property type="entry name" value="ENDOPLASMIC RETICULUM JUNCTION FORMATION PROTEIN LUNAPARK"/>
    <property type="match status" value="1"/>
</dbReference>
<dbReference type="AlphaFoldDB" id="A0A1Y2C223"/>
<keyword evidence="1" id="KW-0863">Zinc-finger</keyword>
<dbReference type="PANTHER" id="PTHR22166">
    <property type="entry name" value="ENDOPLASMIC RETICULUM JUNCTION FORMATION PROTEIN LUNAPARK"/>
    <property type="match status" value="1"/>
</dbReference>